<sequence length="78" mass="8637">MKGLVQRQPSSCIGSFQTRPSIRAGPLLTDSSVLHPFMAPCTLHKSVGDCFERRESSEHCQGSLRATEVIQLKCRMTC</sequence>
<dbReference type="EMBL" id="QNUK01000022">
    <property type="protein sequence ID" value="KAF5907462.1"/>
    <property type="molecule type" value="Genomic_DNA"/>
</dbReference>
<comment type="caution">
    <text evidence="1">The sequence shown here is derived from an EMBL/GenBank/DDBJ whole genome shotgun (WGS) entry which is preliminary data.</text>
</comment>
<accession>A0A8J4UVD4</accession>
<keyword evidence="2" id="KW-1185">Reference proteome</keyword>
<evidence type="ECO:0000313" key="2">
    <source>
        <dbReference type="Proteomes" id="UP000727407"/>
    </source>
</evidence>
<protein>
    <submittedName>
        <fullName evidence="1">Uncharacterized protein</fullName>
    </submittedName>
</protein>
<name>A0A8J4UVD4_CLAMG</name>
<evidence type="ECO:0000313" key="1">
    <source>
        <dbReference type="EMBL" id="KAF5907462.1"/>
    </source>
</evidence>
<reference evidence="1" key="1">
    <citation type="submission" date="2020-07" db="EMBL/GenBank/DDBJ databases">
        <title>Clarias magur genome sequencing, assembly and annotation.</title>
        <authorList>
            <person name="Kushwaha B."/>
            <person name="Kumar R."/>
            <person name="Das P."/>
            <person name="Joshi C.G."/>
            <person name="Kumar D."/>
            <person name="Nagpure N.S."/>
            <person name="Pandey M."/>
            <person name="Agarwal S."/>
            <person name="Srivastava S."/>
            <person name="Singh M."/>
            <person name="Sahoo L."/>
            <person name="Jayasankar P."/>
            <person name="Meher P.K."/>
            <person name="Koringa P.G."/>
            <person name="Iquebal M.A."/>
            <person name="Das S.P."/>
            <person name="Bit A."/>
            <person name="Patnaik S."/>
            <person name="Patel N."/>
            <person name="Shah T.M."/>
            <person name="Hinsu A."/>
            <person name="Jena J.K."/>
        </authorList>
    </citation>
    <scope>NUCLEOTIDE SEQUENCE</scope>
    <source>
        <strain evidence="1">CIFAMagur01</strain>
        <tissue evidence="1">Testis</tissue>
    </source>
</reference>
<gene>
    <name evidence="1" type="ORF">DAT39_002867</name>
</gene>
<dbReference type="Proteomes" id="UP000727407">
    <property type="component" value="Unassembled WGS sequence"/>
</dbReference>
<dbReference type="AlphaFoldDB" id="A0A8J4UVD4"/>
<proteinExistence type="predicted"/>
<organism evidence="1 2">
    <name type="scientific">Clarias magur</name>
    <name type="common">Asian catfish</name>
    <name type="synonym">Macropteronotus magur</name>
    <dbReference type="NCBI Taxonomy" id="1594786"/>
    <lineage>
        <taxon>Eukaryota</taxon>
        <taxon>Metazoa</taxon>
        <taxon>Chordata</taxon>
        <taxon>Craniata</taxon>
        <taxon>Vertebrata</taxon>
        <taxon>Euteleostomi</taxon>
        <taxon>Actinopterygii</taxon>
        <taxon>Neopterygii</taxon>
        <taxon>Teleostei</taxon>
        <taxon>Ostariophysi</taxon>
        <taxon>Siluriformes</taxon>
        <taxon>Clariidae</taxon>
        <taxon>Clarias</taxon>
    </lineage>
</organism>